<dbReference type="EMBL" id="JBHLWO010000002">
    <property type="protein sequence ID" value="MFC0319274.1"/>
    <property type="molecule type" value="Genomic_DNA"/>
</dbReference>
<protein>
    <submittedName>
        <fullName evidence="1">DUF488 domain-containing protein</fullName>
    </submittedName>
</protein>
<name>A0ABV6HL14_9SPHI</name>
<dbReference type="PANTHER" id="PTHR36849">
    <property type="entry name" value="CYTOPLASMIC PROTEIN-RELATED"/>
    <property type="match status" value="1"/>
</dbReference>
<dbReference type="InterPro" id="IPR052552">
    <property type="entry name" value="YeaO-like"/>
</dbReference>
<dbReference type="Pfam" id="PF22752">
    <property type="entry name" value="DUF488-N3i"/>
    <property type="match status" value="1"/>
</dbReference>
<accession>A0ABV6HL14</accession>
<evidence type="ECO:0000313" key="2">
    <source>
        <dbReference type="Proteomes" id="UP001589774"/>
    </source>
</evidence>
<dbReference type="Proteomes" id="UP001589774">
    <property type="component" value="Unassembled WGS sequence"/>
</dbReference>
<sequence length="117" mass="14147">MPSFKIKRIYDEPDKSDGYRILVDRLWPRGIKKERAQIDEWLKNLAPSTDLRKRYHQDAESWDEFKRDYYREISGNSESKEIINELKKHEVITLLYAAHNKEHNNAKALKEYLEAYF</sequence>
<proteinExistence type="predicted"/>
<gene>
    <name evidence="1" type="ORF">ACFFI0_13200</name>
</gene>
<evidence type="ECO:0000313" key="1">
    <source>
        <dbReference type="EMBL" id="MFC0319274.1"/>
    </source>
</evidence>
<keyword evidence="2" id="KW-1185">Reference proteome</keyword>
<reference evidence="1 2" key="1">
    <citation type="submission" date="2024-09" db="EMBL/GenBank/DDBJ databases">
        <authorList>
            <person name="Sun Q."/>
            <person name="Mori K."/>
        </authorList>
    </citation>
    <scope>NUCLEOTIDE SEQUENCE [LARGE SCALE GENOMIC DNA]</scope>
    <source>
        <strain evidence="1 2">CCM 7765</strain>
    </source>
</reference>
<comment type="caution">
    <text evidence="1">The sequence shown here is derived from an EMBL/GenBank/DDBJ whole genome shotgun (WGS) entry which is preliminary data.</text>
</comment>
<organism evidence="1 2">
    <name type="scientific">Olivibacter oleidegradans</name>
    <dbReference type="NCBI Taxonomy" id="760123"/>
    <lineage>
        <taxon>Bacteria</taxon>
        <taxon>Pseudomonadati</taxon>
        <taxon>Bacteroidota</taxon>
        <taxon>Sphingobacteriia</taxon>
        <taxon>Sphingobacteriales</taxon>
        <taxon>Sphingobacteriaceae</taxon>
        <taxon>Olivibacter</taxon>
    </lineage>
</organism>
<dbReference type="PANTHER" id="PTHR36849:SF1">
    <property type="entry name" value="CYTOPLASMIC PROTEIN"/>
    <property type="match status" value="1"/>
</dbReference>
<dbReference type="RefSeq" id="WP_130857723.1">
    <property type="nucleotide sequence ID" value="NZ_JBHLWO010000002.1"/>
</dbReference>